<evidence type="ECO:0000256" key="1">
    <source>
        <dbReference type="SAM" id="SignalP"/>
    </source>
</evidence>
<keyword evidence="4" id="KW-1185">Reference proteome</keyword>
<evidence type="ECO:0000259" key="2">
    <source>
        <dbReference type="PROSITE" id="PS51272"/>
    </source>
</evidence>
<evidence type="ECO:0000313" key="4">
    <source>
        <dbReference type="Proteomes" id="UP000622653"/>
    </source>
</evidence>
<dbReference type="Pfam" id="PF00395">
    <property type="entry name" value="SLH"/>
    <property type="match status" value="3"/>
</dbReference>
<feature type="signal peptide" evidence="1">
    <location>
        <begin position="1"/>
        <end position="23"/>
    </location>
</feature>
<name>A0A8J7GCV9_9BACL</name>
<proteinExistence type="predicted"/>
<keyword evidence="1" id="KW-0732">Signal</keyword>
<dbReference type="Proteomes" id="UP000622653">
    <property type="component" value="Unassembled WGS sequence"/>
</dbReference>
<dbReference type="AlphaFoldDB" id="A0A8J7GCV9"/>
<organism evidence="3 4">
    <name type="scientific">Savagea serpentis</name>
    <dbReference type="NCBI Taxonomy" id="2785297"/>
    <lineage>
        <taxon>Bacteria</taxon>
        <taxon>Bacillati</taxon>
        <taxon>Bacillota</taxon>
        <taxon>Bacilli</taxon>
        <taxon>Bacillales</taxon>
        <taxon>Caryophanaceae</taxon>
        <taxon>Savagea</taxon>
    </lineage>
</organism>
<gene>
    <name evidence="3" type="ORF">IRY55_08485</name>
</gene>
<evidence type="ECO:0000313" key="3">
    <source>
        <dbReference type="EMBL" id="MBF4501396.1"/>
    </source>
</evidence>
<dbReference type="InterPro" id="IPR051465">
    <property type="entry name" value="Cell_Envelope_Struct_Comp"/>
</dbReference>
<feature type="domain" description="SLH" evidence="2">
    <location>
        <begin position="18"/>
        <end position="81"/>
    </location>
</feature>
<sequence>MKMWLSSLLVVGSLTMAPLSAQAFTDVNARYQEAVDYMVSEGYTNGINATQFGVDAPMKRLDAAVILAKVLGAESKGASVPFTDVPADRAWAVKALVDAGVTQGKTATRFGSNDAITRAEMTRLLRLTFNVAESDRPIPFTDVSPRFVKDVSALYELNVAAGKTSTRFGAEETLKRGEFALFLHKLVQVDEDFENGEDWTDAPEVESIT</sequence>
<protein>
    <submittedName>
        <fullName evidence="3">S-layer homology domain-containing protein</fullName>
    </submittedName>
</protein>
<dbReference type="RefSeq" id="WP_194562872.1">
    <property type="nucleotide sequence ID" value="NZ_JADKPV010000003.1"/>
</dbReference>
<dbReference type="EMBL" id="JADKPV010000003">
    <property type="protein sequence ID" value="MBF4501396.1"/>
    <property type="molecule type" value="Genomic_DNA"/>
</dbReference>
<accession>A0A8J7GCV9</accession>
<dbReference type="PANTHER" id="PTHR43308:SF5">
    <property type="entry name" value="S-LAYER PROTEIN _ PEPTIDOGLYCAN ENDO-BETA-N-ACETYLGLUCOSAMINIDASE"/>
    <property type="match status" value="1"/>
</dbReference>
<dbReference type="InterPro" id="IPR001119">
    <property type="entry name" value="SLH_dom"/>
</dbReference>
<reference evidence="3" key="1">
    <citation type="submission" date="2020-11" db="EMBL/GenBank/DDBJ databases">
        <title>Multidrug resistant novel bacterium Savagea serpentis sp. nov., isolated from the scats of a vine snake (Ahaetulla nasuta).</title>
        <authorList>
            <person name="Venkata Ramana V."/>
            <person name="Vikas Patil S."/>
            <person name="Yogita Lugani V."/>
        </authorList>
    </citation>
    <scope>NUCLEOTIDE SEQUENCE</scope>
    <source>
        <strain evidence="3">SN6</strain>
    </source>
</reference>
<comment type="caution">
    <text evidence="3">The sequence shown here is derived from an EMBL/GenBank/DDBJ whole genome shotgun (WGS) entry which is preliminary data.</text>
</comment>
<feature type="chain" id="PRO_5035265918" evidence="1">
    <location>
        <begin position="24"/>
        <end position="209"/>
    </location>
</feature>
<dbReference type="PANTHER" id="PTHR43308">
    <property type="entry name" value="OUTER MEMBRANE PROTEIN ALPHA-RELATED"/>
    <property type="match status" value="1"/>
</dbReference>
<dbReference type="PROSITE" id="PS51272">
    <property type="entry name" value="SLH"/>
    <property type="match status" value="1"/>
</dbReference>